<evidence type="ECO:0000256" key="3">
    <source>
        <dbReference type="ARBA" id="ARBA00022989"/>
    </source>
</evidence>
<dbReference type="Gene3D" id="3.30.450.40">
    <property type="match status" value="1"/>
</dbReference>
<keyword evidence="4 5" id="KW-0472">Membrane</keyword>
<organism evidence="7">
    <name type="scientific">Pseudictyota dubia</name>
    <dbReference type="NCBI Taxonomy" id="2749911"/>
    <lineage>
        <taxon>Eukaryota</taxon>
        <taxon>Sar</taxon>
        <taxon>Stramenopiles</taxon>
        <taxon>Ochrophyta</taxon>
        <taxon>Bacillariophyta</taxon>
        <taxon>Mediophyceae</taxon>
        <taxon>Biddulphiophycidae</taxon>
        <taxon>Eupodiscales</taxon>
        <taxon>Odontellaceae</taxon>
        <taxon>Pseudictyota</taxon>
    </lineage>
</organism>
<evidence type="ECO:0000313" key="7">
    <source>
        <dbReference type="EMBL" id="CAD8311429.1"/>
    </source>
</evidence>
<feature type="domain" description="GAF" evidence="6">
    <location>
        <begin position="213"/>
        <end position="356"/>
    </location>
</feature>
<dbReference type="InterPro" id="IPR019537">
    <property type="entry name" value="TMEM65"/>
</dbReference>
<evidence type="ECO:0000256" key="2">
    <source>
        <dbReference type="ARBA" id="ARBA00022692"/>
    </source>
</evidence>
<dbReference type="Pfam" id="PF13185">
    <property type="entry name" value="GAF_2"/>
    <property type="match status" value="1"/>
</dbReference>
<dbReference type="GO" id="GO:0005739">
    <property type="term" value="C:mitochondrion"/>
    <property type="evidence" value="ECO:0007669"/>
    <property type="project" value="TreeGrafter"/>
</dbReference>
<evidence type="ECO:0000256" key="1">
    <source>
        <dbReference type="ARBA" id="ARBA00004141"/>
    </source>
</evidence>
<evidence type="ECO:0000256" key="5">
    <source>
        <dbReference type="SAM" id="Phobius"/>
    </source>
</evidence>
<comment type="subcellular location">
    <subcellularLocation>
        <location evidence="1">Membrane</location>
        <topology evidence="1">Multi-pass membrane protein</topology>
    </subcellularLocation>
</comment>
<evidence type="ECO:0000259" key="6">
    <source>
        <dbReference type="SMART" id="SM00065"/>
    </source>
</evidence>
<reference evidence="7" key="1">
    <citation type="submission" date="2021-01" db="EMBL/GenBank/DDBJ databases">
        <authorList>
            <person name="Corre E."/>
            <person name="Pelletier E."/>
            <person name="Niang G."/>
            <person name="Scheremetjew M."/>
            <person name="Finn R."/>
            <person name="Kale V."/>
            <person name="Holt S."/>
            <person name="Cochrane G."/>
            <person name="Meng A."/>
            <person name="Brown T."/>
            <person name="Cohen L."/>
        </authorList>
    </citation>
    <scope>NUCLEOTIDE SEQUENCE</scope>
    <source>
        <strain evidence="7">CCMP147</strain>
    </source>
</reference>
<gene>
    <name evidence="7" type="ORF">TDUB1175_LOCUS10277</name>
</gene>
<accession>A0A7R9W1B4</accession>
<dbReference type="EMBL" id="HBED01020519">
    <property type="protein sequence ID" value="CAD8311429.1"/>
    <property type="molecule type" value="Transcribed_RNA"/>
</dbReference>
<evidence type="ECO:0000256" key="4">
    <source>
        <dbReference type="ARBA" id="ARBA00023136"/>
    </source>
</evidence>
<keyword evidence="2 5" id="KW-0812">Transmembrane</keyword>
<proteinExistence type="predicted"/>
<dbReference type="InterPro" id="IPR029016">
    <property type="entry name" value="GAF-like_dom_sf"/>
</dbReference>
<dbReference type="InterPro" id="IPR003018">
    <property type="entry name" value="GAF"/>
</dbReference>
<protein>
    <recommendedName>
        <fullName evidence="6">GAF domain-containing protein</fullName>
    </recommendedName>
</protein>
<keyword evidence="3 5" id="KW-1133">Transmembrane helix</keyword>
<feature type="transmembrane region" description="Helical" evidence="5">
    <location>
        <begin position="180"/>
        <end position="203"/>
    </location>
</feature>
<dbReference type="SUPFAM" id="SSF55781">
    <property type="entry name" value="GAF domain-like"/>
    <property type="match status" value="1"/>
</dbReference>
<name>A0A7R9W1B4_9STRA</name>
<sequence>MRAAMQVLVATTNASARSAARSGSNRSVRRLLHNKSRVDKPVQCKNMHSSAAVPIASMEYSHLHETGLDVAQTSSAVQGSLTQPTSTQLRTLFVSSAIPMIGFGFMDNFIMIQAGGYIDATIGVKFGLATMTAAAMGQVVSDVSGVICGGALERTLVKAGVIKSSNLTNAQRQLPLARNVAMFGGVLGVMLGCCLGATSLYFMDLESCERHKRAAELQQILTEMLKLESSGDTVGSELCTLYLVGGHHTVVESDDASGPRVTSIETAATDSYARKCARTGVFLIDNNADEGVVPHKKQIHSVLCAPVFDKDGQVSAVVEFCNKKGQMSDRGLFTDSDERLAKMLAHHVGIFIEKIAD</sequence>
<dbReference type="PANTHER" id="PTHR21706">
    <property type="entry name" value="TRANSMEMBRANE PROTEIN 65"/>
    <property type="match status" value="1"/>
</dbReference>
<dbReference type="Pfam" id="PF10507">
    <property type="entry name" value="TMEM65"/>
    <property type="match status" value="1"/>
</dbReference>
<dbReference type="SMART" id="SM00065">
    <property type="entry name" value="GAF"/>
    <property type="match status" value="1"/>
</dbReference>
<dbReference type="GO" id="GO:0016020">
    <property type="term" value="C:membrane"/>
    <property type="evidence" value="ECO:0007669"/>
    <property type="project" value="UniProtKB-SubCell"/>
</dbReference>
<dbReference type="PANTHER" id="PTHR21706:SF15">
    <property type="entry name" value="TRANSMEMBRANE PROTEIN 65"/>
    <property type="match status" value="1"/>
</dbReference>
<dbReference type="AlphaFoldDB" id="A0A7R9W1B4"/>